<dbReference type="SUPFAM" id="SSF46785">
    <property type="entry name" value="Winged helix' DNA-binding domain"/>
    <property type="match status" value="1"/>
</dbReference>
<dbReference type="AlphaFoldDB" id="A0A4R9K3C9"/>
<evidence type="ECO:0000313" key="3">
    <source>
        <dbReference type="Proteomes" id="UP000297693"/>
    </source>
</evidence>
<dbReference type="OrthoDB" id="8537236at2"/>
<dbReference type="InterPro" id="IPR036390">
    <property type="entry name" value="WH_DNA-bd_sf"/>
</dbReference>
<dbReference type="Gene3D" id="1.10.10.10">
    <property type="entry name" value="Winged helix-like DNA-binding domain superfamily/Winged helix DNA-binding domain"/>
    <property type="match status" value="1"/>
</dbReference>
<dbReference type="NCBIfam" id="TIGR04176">
    <property type="entry name" value="MarR_EPS"/>
    <property type="match status" value="1"/>
</dbReference>
<evidence type="ECO:0000256" key="1">
    <source>
        <dbReference type="SAM" id="Coils"/>
    </source>
</evidence>
<dbReference type="Pfam" id="PF13412">
    <property type="entry name" value="HTH_24"/>
    <property type="match status" value="1"/>
</dbReference>
<name>A0A4R9K3C9_9LEPT</name>
<feature type="coiled-coil region" evidence="1">
    <location>
        <begin position="82"/>
        <end position="109"/>
    </location>
</feature>
<accession>A0A4R9K3C9</accession>
<dbReference type="Proteomes" id="UP000297693">
    <property type="component" value="Unassembled WGS sequence"/>
</dbReference>
<gene>
    <name evidence="2" type="ORF">EHQ58_08340</name>
</gene>
<keyword evidence="3" id="KW-1185">Reference proteome</keyword>
<evidence type="ECO:0000313" key="2">
    <source>
        <dbReference type="EMBL" id="TGL59741.1"/>
    </source>
</evidence>
<keyword evidence="1" id="KW-0175">Coiled coil</keyword>
<organism evidence="2 3">
    <name type="scientific">Leptospira ognonensis</name>
    <dbReference type="NCBI Taxonomy" id="2484945"/>
    <lineage>
        <taxon>Bacteria</taxon>
        <taxon>Pseudomonadati</taxon>
        <taxon>Spirochaetota</taxon>
        <taxon>Spirochaetia</taxon>
        <taxon>Leptospirales</taxon>
        <taxon>Leptospiraceae</taxon>
        <taxon>Leptospira</taxon>
    </lineage>
</organism>
<protein>
    <submittedName>
        <fullName evidence="2">MarR family EPS-associated transcriptional regulator</fullName>
    </submittedName>
</protein>
<sequence>MAEDYTLKVLRLLQENPHLSQREASDVLGLSLGKTNYVINALIEKGMIKIKNFKNNKNKSTYAYLLTPQGVEEKARLTMHFFEVKKLEYEELKGEVEKLAKEKAENSKHGPEFGFKV</sequence>
<dbReference type="InterPro" id="IPR026433">
    <property type="entry name" value="MarR_EPS"/>
</dbReference>
<comment type="caution">
    <text evidence="2">The sequence shown here is derived from an EMBL/GenBank/DDBJ whole genome shotgun (WGS) entry which is preliminary data.</text>
</comment>
<dbReference type="RefSeq" id="WP_135623430.1">
    <property type="nucleotide sequence ID" value="NZ_RQGD01000023.1"/>
</dbReference>
<reference evidence="2" key="1">
    <citation type="journal article" date="2019" name="PLoS Negl. Trop. Dis.">
        <title>Revisiting the worldwide diversity of Leptospira species in the environment.</title>
        <authorList>
            <person name="Vincent A.T."/>
            <person name="Schiettekatte O."/>
            <person name="Bourhy P."/>
            <person name="Veyrier F.J."/>
            <person name="Picardeau M."/>
        </authorList>
    </citation>
    <scope>NUCLEOTIDE SEQUENCE [LARGE SCALE GENOMIC DNA]</scope>
    <source>
        <strain evidence="2">201702476</strain>
    </source>
</reference>
<proteinExistence type="predicted"/>
<dbReference type="EMBL" id="RQGD01000023">
    <property type="protein sequence ID" value="TGL59741.1"/>
    <property type="molecule type" value="Genomic_DNA"/>
</dbReference>
<dbReference type="InterPro" id="IPR036388">
    <property type="entry name" value="WH-like_DNA-bd_sf"/>
</dbReference>